<organism evidence="1">
    <name type="scientific">hydrocarbon metagenome</name>
    <dbReference type="NCBI Taxonomy" id="938273"/>
    <lineage>
        <taxon>unclassified sequences</taxon>
        <taxon>metagenomes</taxon>
        <taxon>ecological metagenomes</taxon>
    </lineage>
</organism>
<dbReference type="EMBL" id="LNQE01001822">
    <property type="protein sequence ID" value="KUG05270.1"/>
    <property type="molecule type" value="Genomic_DNA"/>
</dbReference>
<accession>A0A0W8E9X7</accession>
<name>A0A0W8E9X7_9ZZZZ</name>
<proteinExistence type="predicted"/>
<gene>
    <name evidence="1" type="ORF">ASZ90_017343</name>
</gene>
<protein>
    <submittedName>
        <fullName evidence="1">Uncharacterized protein</fullName>
    </submittedName>
</protein>
<sequence length="44" mass="4895">MYPNNSTAFSKAGEAILAANLKATIDKENDLPKYILEPEQQEKV</sequence>
<comment type="caution">
    <text evidence="1">The sequence shown here is derived from an EMBL/GenBank/DDBJ whole genome shotgun (WGS) entry which is preliminary data.</text>
</comment>
<evidence type="ECO:0000313" key="1">
    <source>
        <dbReference type="EMBL" id="KUG05270.1"/>
    </source>
</evidence>
<dbReference type="AlphaFoldDB" id="A0A0W8E9X7"/>
<reference evidence="1" key="1">
    <citation type="journal article" date="2015" name="Proc. Natl. Acad. Sci. U.S.A.">
        <title>Networks of energetic and metabolic interactions define dynamics in microbial communities.</title>
        <authorList>
            <person name="Embree M."/>
            <person name="Liu J.K."/>
            <person name="Al-Bassam M.M."/>
            <person name="Zengler K."/>
        </authorList>
    </citation>
    <scope>NUCLEOTIDE SEQUENCE</scope>
</reference>